<comment type="caution">
    <text evidence="5">The sequence shown here is derived from an EMBL/GenBank/DDBJ whole genome shotgun (WGS) entry which is preliminary data.</text>
</comment>
<dbReference type="PANTHER" id="PTHR43537:SF5">
    <property type="entry name" value="UXU OPERON TRANSCRIPTIONAL REGULATOR"/>
    <property type="match status" value="1"/>
</dbReference>
<dbReference type="Pfam" id="PF07729">
    <property type="entry name" value="FCD"/>
    <property type="match status" value="1"/>
</dbReference>
<evidence type="ECO:0000313" key="6">
    <source>
        <dbReference type="Proteomes" id="UP000639973"/>
    </source>
</evidence>
<dbReference type="InterPro" id="IPR036390">
    <property type="entry name" value="WH_DNA-bd_sf"/>
</dbReference>
<dbReference type="InterPro" id="IPR000524">
    <property type="entry name" value="Tscrpt_reg_HTH_GntR"/>
</dbReference>
<evidence type="ECO:0000256" key="2">
    <source>
        <dbReference type="ARBA" id="ARBA00023125"/>
    </source>
</evidence>
<dbReference type="CDD" id="cd07377">
    <property type="entry name" value="WHTH_GntR"/>
    <property type="match status" value="1"/>
</dbReference>
<dbReference type="EMBL" id="BMOL01000020">
    <property type="protein sequence ID" value="GGL91406.1"/>
    <property type="molecule type" value="Genomic_DNA"/>
</dbReference>
<dbReference type="SUPFAM" id="SSF48008">
    <property type="entry name" value="GntR ligand-binding domain-like"/>
    <property type="match status" value="1"/>
</dbReference>
<keyword evidence="6" id="KW-1185">Reference proteome</keyword>
<dbReference type="PANTHER" id="PTHR43537">
    <property type="entry name" value="TRANSCRIPTIONAL REGULATOR, GNTR FAMILY"/>
    <property type="match status" value="1"/>
</dbReference>
<keyword evidence="3" id="KW-0804">Transcription</keyword>
<reference evidence="6" key="1">
    <citation type="journal article" date="2019" name="Int. J. Syst. Evol. Microbiol.">
        <title>The Global Catalogue of Microorganisms (GCM) 10K type strain sequencing project: providing services to taxonomists for standard genome sequencing and annotation.</title>
        <authorList>
            <consortium name="The Broad Institute Genomics Platform"/>
            <consortium name="The Broad Institute Genome Sequencing Center for Infectious Disease"/>
            <person name="Wu L."/>
            <person name="Ma J."/>
        </authorList>
    </citation>
    <scope>NUCLEOTIDE SEQUENCE [LARGE SCALE GENOMIC DNA]</scope>
    <source>
        <strain evidence="6">JCM 15442</strain>
    </source>
</reference>
<dbReference type="InterPro" id="IPR036388">
    <property type="entry name" value="WH-like_DNA-bd_sf"/>
</dbReference>
<dbReference type="RefSeq" id="WP_188973750.1">
    <property type="nucleotide sequence ID" value="NZ_BMOL01000020.1"/>
</dbReference>
<name>A0ABQ2GFP1_9DEIO</name>
<keyword evidence="2" id="KW-0238">DNA-binding</keyword>
<dbReference type="SMART" id="SM00345">
    <property type="entry name" value="HTH_GNTR"/>
    <property type="match status" value="1"/>
</dbReference>
<protein>
    <submittedName>
        <fullName evidence="5">GntR family transcriptional regulator</fullName>
    </submittedName>
</protein>
<dbReference type="Gene3D" id="1.20.120.530">
    <property type="entry name" value="GntR ligand-binding domain-like"/>
    <property type="match status" value="1"/>
</dbReference>
<sequence length="263" mass="29112">MSQPPEVFQPLARRRSLGEDIGVQLQRLIQDRTYPPGSTLPSQRELARMFGTSVSSVREAISVLVATGVLDARSGHGTVVRSITRSESEFDGWLGVASDPDEFRELLEARHLLEHFTMHTAAQRLTPAAKQALNEILMEMRAALHDPEAYVDADMRLHMTLAAVAGNRVVSRLMRAIQYPLRFQLTQSVRQLYASGRLQDSLSDHEEMLEALYAGEAEQAFSYIGRMIGRAARLNDTKLSSAEAGVSPVEEAAEPVIFLSPQP</sequence>
<dbReference type="Gene3D" id="1.10.10.10">
    <property type="entry name" value="Winged helix-like DNA-binding domain superfamily/Winged helix DNA-binding domain"/>
    <property type="match status" value="1"/>
</dbReference>
<dbReference type="SUPFAM" id="SSF46785">
    <property type="entry name" value="Winged helix' DNA-binding domain"/>
    <property type="match status" value="1"/>
</dbReference>
<dbReference type="SMART" id="SM00895">
    <property type="entry name" value="FCD"/>
    <property type="match status" value="1"/>
</dbReference>
<feature type="domain" description="HTH gntR-type" evidence="4">
    <location>
        <begin position="15"/>
        <end position="83"/>
    </location>
</feature>
<dbReference type="InterPro" id="IPR008920">
    <property type="entry name" value="TF_FadR/GntR_C"/>
</dbReference>
<evidence type="ECO:0000256" key="3">
    <source>
        <dbReference type="ARBA" id="ARBA00023163"/>
    </source>
</evidence>
<gene>
    <name evidence="5" type="ORF">GCM10010840_31880</name>
</gene>
<evidence type="ECO:0000313" key="5">
    <source>
        <dbReference type="EMBL" id="GGL91406.1"/>
    </source>
</evidence>
<evidence type="ECO:0000256" key="1">
    <source>
        <dbReference type="ARBA" id="ARBA00023015"/>
    </source>
</evidence>
<accession>A0ABQ2GFP1</accession>
<organism evidence="5 6">
    <name type="scientific">Deinococcus aerolatus</name>
    <dbReference type="NCBI Taxonomy" id="522487"/>
    <lineage>
        <taxon>Bacteria</taxon>
        <taxon>Thermotogati</taxon>
        <taxon>Deinococcota</taxon>
        <taxon>Deinococci</taxon>
        <taxon>Deinococcales</taxon>
        <taxon>Deinococcaceae</taxon>
        <taxon>Deinococcus</taxon>
    </lineage>
</organism>
<dbReference type="Pfam" id="PF00392">
    <property type="entry name" value="GntR"/>
    <property type="match status" value="1"/>
</dbReference>
<keyword evidence="1" id="KW-0805">Transcription regulation</keyword>
<evidence type="ECO:0000259" key="4">
    <source>
        <dbReference type="PROSITE" id="PS50949"/>
    </source>
</evidence>
<dbReference type="InterPro" id="IPR011711">
    <property type="entry name" value="GntR_C"/>
</dbReference>
<dbReference type="PROSITE" id="PS50949">
    <property type="entry name" value="HTH_GNTR"/>
    <property type="match status" value="1"/>
</dbReference>
<dbReference type="PRINTS" id="PR00035">
    <property type="entry name" value="HTHGNTR"/>
</dbReference>
<dbReference type="Proteomes" id="UP000639973">
    <property type="component" value="Unassembled WGS sequence"/>
</dbReference>
<proteinExistence type="predicted"/>